<comment type="caution">
    <text evidence="2">The sequence shown here is derived from an EMBL/GenBank/DDBJ whole genome shotgun (WGS) entry which is preliminary data.</text>
</comment>
<protein>
    <submittedName>
        <fullName evidence="2">Uncharacterized protein</fullName>
    </submittedName>
</protein>
<evidence type="ECO:0000256" key="1">
    <source>
        <dbReference type="SAM" id="Phobius"/>
    </source>
</evidence>
<dbReference type="AlphaFoldDB" id="A0A7W6JQV1"/>
<name>A0A7W6JQV1_9SPHN</name>
<dbReference type="Proteomes" id="UP000557392">
    <property type="component" value="Unassembled WGS sequence"/>
</dbReference>
<keyword evidence="1" id="KW-0472">Membrane</keyword>
<feature type="transmembrane region" description="Helical" evidence="1">
    <location>
        <begin position="12"/>
        <end position="33"/>
    </location>
</feature>
<feature type="transmembrane region" description="Helical" evidence="1">
    <location>
        <begin position="148"/>
        <end position="167"/>
    </location>
</feature>
<keyword evidence="3" id="KW-1185">Reference proteome</keyword>
<evidence type="ECO:0000313" key="3">
    <source>
        <dbReference type="Proteomes" id="UP000557392"/>
    </source>
</evidence>
<dbReference type="SUPFAM" id="SSF103473">
    <property type="entry name" value="MFS general substrate transporter"/>
    <property type="match status" value="1"/>
</dbReference>
<gene>
    <name evidence="2" type="ORF">GGR46_001411</name>
</gene>
<proteinExistence type="predicted"/>
<organism evidence="2 3">
    <name type="scientific">Sphingomonas kyeonggiensis</name>
    <dbReference type="NCBI Taxonomy" id="1268553"/>
    <lineage>
        <taxon>Bacteria</taxon>
        <taxon>Pseudomonadati</taxon>
        <taxon>Pseudomonadota</taxon>
        <taxon>Alphaproteobacteria</taxon>
        <taxon>Sphingomonadales</taxon>
        <taxon>Sphingomonadaceae</taxon>
        <taxon>Sphingomonas</taxon>
    </lineage>
</organism>
<dbReference type="InterPro" id="IPR036259">
    <property type="entry name" value="MFS_trans_sf"/>
</dbReference>
<accession>A0A7W6JQV1</accession>
<dbReference type="RefSeq" id="WP_183995881.1">
    <property type="nucleotide sequence ID" value="NZ_JACIEH010000001.1"/>
</dbReference>
<feature type="transmembrane region" description="Helical" evidence="1">
    <location>
        <begin position="114"/>
        <end position="136"/>
    </location>
</feature>
<sequence>MNRIEVSGYIQIVVGIIGIVVTILTAPAMLDAIGSIASGQSLPHEFSNVSGILRVFCVIFILIILMTLIIFGMSITLSSLLNILGANHPMMASTFFILGVTAFSVTATLGLFKILLWIPGVVGAIGCLVVFLVACFDDEKMENIWGTFGICIFVFLATGFVTVLAMTSTSDSSPSGMTNSVEHLNAVNKI</sequence>
<reference evidence="2 3" key="1">
    <citation type="submission" date="2020-08" db="EMBL/GenBank/DDBJ databases">
        <title>Genomic Encyclopedia of Type Strains, Phase IV (KMG-IV): sequencing the most valuable type-strain genomes for metagenomic binning, comparative biology and taxonomic classification.</title>
        <authorList>
            <person name="Goeker M."/>
        </authorList>
    </citation>
    <scope>NUCLEOTIDE SEQUENCE [LARGE SCALE GENOMIC DNA]</scope>
    <source>
        <strain evidence="2 3">DSM 101806</strain>
    </source>
</reference>
<evidence type="ECO:0000313" key="2">
    <source>
        <dbReference type="EMBL" id="MBB4097878.1"/>
    </source>
</evidence>
<feature type="transmembrane region" description="Helical" evidence="1">
    <location>
        <begin position="53"/>
        <end position="77"/>
    </location>
</feature>
<keyword evidence="1" id="KW-0812">Transmembrane</keyword>
<keyword evidence="1" id="KW-1133">Transmembrane helix</keyword>
<dbReference type="EMBL" id="JACIEH010000001">
    <property type="protein sequence ID" value="MBB4097878.1"/>
    <property type="molecule type" value="Genomic_DNA"/>
</dbReference>